<dbReference type="EMBL" id="FOJT01000001">
    <property type="protein sequence ID" value="SFA77454.1"/>
    <property type="molecule type" value="Genomic_DNA"/>
</dbReference>
<feature type="domain" description="Secretion system C-terminal sorting" evidence="2">
    <location>
        <begin position="263"/>
        <end position="327"/>
    </location>
</feature>
<dbReference type="NCBIfam" id="TIGR04183">
    <property type="entry name" value="Por_Secre_tail"/>
    <property type="match status" value="1"/>
</dbReference>
<keyword evidence="1" id="KW-0732">Signal</keyword>
<evidence type="ECO:0000256" key="1">
    <source>
        <dbReference type="ARBA" id="ARBA00022729"/>
    </source>
</evidence>
<dbReference type="RefSeq" id="WP_091473533.1">
    <property type="nucleotide sequence ID" value="NZ_FOJT01000001.1"/>
</dbReference>
<accession>A0A1I0VM09</accession>
<organism evidence="3 4">
    <name type="scientific">Flavobacterium swingsii</name>
    <dbReference type="NCBI Taxonomy" id="498292"/>
    <lineage>
        <taxon>Bacteria</taxon>
        <taxon>Pseudomonadati</taxon>
        <taxon>Bacteroidota</taxon>
        <taxon>Flavobacteriia</taxon>
        <taxon>Flavobacteriales</taxon>
        <taxon>Flavobacteriaceae</taxon>
        <taxon>Flavobacterium</taxon>
    </lineage>
</organism>
<dbReference type="STRING" id="498292.SAMN05660845_0475"/>
<dbReference type="InterPro" id="IPR026444">
    <property type="entry name" value="Secre_tail"/>
</dbReference>
<dbReference type="Pfam" id="PF18962">
    <property type="entry name" value="Por_Secre_tail"/>
    <property type="match status" value="1"/>
</dbReference>
<protein>
    <submittedName>
        <fullName evidence="3">Por secretion system C-terminal sorting domain-containing protein</fullName>
    </submittedName>
</protein>
<evidence type="ECO:0000259" key="2">
    <source>
        <dbReference type="Pfam" id="PF18962"/>
    </source>
</evidence>
<dbReference type="AlphaFoldDB" id="A0A1I0VM09"/>
<evidence type="ECO:0000313" key="3">
    <source>
        <dbReference type="EMBL" id="SFA77454.1"/>
    </source>
</evidence>
<name>A0A1I0VM09_9FLAO</name>
<reference evidence="4" key="1">
    <citation type="submission" date="2016-10" db="EMBL/GenBank/DDBJ databases">
        <authorList>
            <person name="Varghese N."/>
            <person name="Submissions S."/>
        </authorList>
    </citation>
    <scope>NUCLEOTIDE SEQUENCE [LARGE SCALE GENOMIC DNA]</scope>
    <source>
        <strain evidence="4">DSM 21789</strain>
    </source>
</reference>
<sequence>MKQQTTLQSLKKSSLKIISTTFIIITSCNSYAQLLYSNGAISTGVTHAATSTAAPVGYTWSELQTPATTLGFSAVYNNALTSNLALADDFVVPVGQTWNLTNVNVYGYQTGYVGATVPIDVLRIRIWNGDPSLGTSTVVYGDMTTNVLNAAGSGEEFVYRVAAATGTTRKIWRFNAAISTSLTAGTYWLEYQVHATNDGAIFVPPVTILGTQSDPSWTAKQRNATTWAGLIDAGSTFNKAMAFQLIDSALGLNSNELASSFKMYPMPVRDVCNFKLNENISVQAKSVSIYDLKGSLVLNQNIIKNGSEFSINVSNLEVGMYLVKIIDFEGRPIFTDKLIKE</sequence>
<gene>
    <name evidence="3" type="ORF">SAMN05660845_0475</name>
</gene>
<proteinExistence type="predicted"/>
<keyword evidence="4" id="KW-1185">Reference proteome</keyword>
<evidence type="ECO:0000313" key="4">
    <source>
        <dbReference type="Proteomes" id="UP000199604"/>
    </source>
</evidence>
<dbReference type="PROSITE" id="PS51257">
    <property type="entry name" value="PROKAR_LIPOPROTEIN"/>
    <property type="match status" value="1"/>
</dbReference>
<dbReference type="Proteomes" id="UP000199604">
    <property type="component" value="Unassembled WGS sequence"/>
</dbReference>
<dbReference type="OrthoDB" id="7063782at2"/>